<dbReference type="InterPro" id="IPR001452">
    <property type="entry name" value="SH3_domain"/>
</dbReference>
<comment type="caution">
    <text evidence="7">The sequence shown here is derived from an EMBL/GenBank/DDBJ whole genome shotgun (WGS) entry which is preliminary data.</text>
</comment>
<evidence type="ECO:0000256" key="1">
    <source>
        <dbReference type="ARBA" id="ARBA00022443"/>
    </source>
</evidence>
<dbReference type="PANTHER" id="PTHR14167">
    <property type="entry name" value="SH3 DOMAIN-CONTAINING"/>
    <property type="match status" value="1"/>
</dbReference>
<evidence type="ECO:0000313" key="8">
    <source>
        <dbReference type="Proteomes" id="UP001479436"/>
    </source>
</evidence>
<gene>
    <name evidence="7" type="ORF">K7432_001230</name>
</gene>
<dbReference type="SMART" id="SM00721">
    <property type="entry name" value="BAR"/>
    <property type="match status" value="1"/>
</dbReference>
<feature type="region of interest" description="Disordered" evidence="4">
    <location>
        <begin position="250"/>
        <end position="302"/>
    </location>
</feature>
<evidence type="ECO:0000313" key="7">
    <source>
        <dbReference type="EMBL" id="KAK9768263.1"/>
    </source>
</evidence>
<dbReference type="InterPro" id="IPR050384">
    <property type="entry name" value="Endophilin_SH3RF"/>
</dbReference>
<feature type="domain" description="BAR" evidence="6">
    <location>
        <begin position="17"/>
        <end position="240"/>
    </location>
</feature>
<evidence type="ECO:0000256" key="4">
    <source>
        <dbReference type="SAM" id="MobiDB-lite"/>
    </source>
</evidence>
<dbReference type="SMART" id="SM00326">
    <property type="entry name" value="SH3"/>
    <property type="match status" value="1"/>
</dbReference>
<sequence length="557" mass="63484">MAAAIGKNLGKFKQWTGEKLGKATKTECSDEFQKLEQETDTKRENFERLYTTSEMYLNTLEKKKKIADEKNKIVPVLALGHAMVAHGQLLPRESPYGKAMIKVGEVQEQLASAQMEFAMRFRQDYVNGLERTLTDMKELQQSRKKLESRRLDYNAKLNTVQKTKKDKPELEDQMRTAEMKFHETMDDVHSRMVDIGNNEELSMKDLYSFYESQLAYFQRGVEIISSIKDAFDERAFKEYYSTKTVHRKQSFGARGESNGSTYRARSYHSTGSSGHDDCDTYENNYSSYDQAPRTPESLCGNNNSYFDMPRSNSGYNDYTPNPSSLQRSNTFARATNRASPPESMPPLRRSTTLPNITSRKQVRVLYGFDGETKEELSVRKGDIVTVIEEIDDGWWVGETVDDNGKRVGMFPSNYVEEIFMEPQQQQPPLPKRQYNSNNYSSSVDYESASMNTQTPESLEAPSRRKAPPPPRPRSQSTVAAPKSIPRMASANNLNRAMNAPKQAPSVCRPAIAKPRTHRTESSINQGDEIGPCDHCGCEEYTPNVFKKDNCNNCFHRH</sequence>
<evidence type="ECO:0008006" key="9">
    <source>
        <dbReference type="Google" id="ProtNLM"/>
    </source>
</evidence>
<dbReference type="InterPro" id="IPR036028">
    <property type="entry name" value="SH3-like_dom_sf"/>
</dbReference>
<accession>A0ABR2X3C0</accession>
<keyword evidence="3" id="KW-0175">Coiled coil</keyword>
<feature type="coiled-coil region" evidence="3">
    <location>
        <begin position="129"/>
        <end position="180"/>
    </location>
</feature>
<feature type="region of interest" description="Disordered" evidence="4">
    <location>
        <begin position="423"/>
        <end position="485"/>
    </location>
</feature>
<dbReference type="SUPFAM" id="SSF103657">
    <property type="entry name" value="BAR/IMD domain-like"/>
    <property type="match status" value="1"/>
</dbReference>
<dbReference type="InterPro" id="IPR004148">
    <property type="entry name" value="BAR_dom"/>
</dbReference>
<dbReference type="PROSITE" id="PS50002">
    <property type="entry name" value="SH3"/>
    <property type="match status" value="1"/>
</dbReference>
<dbReference type="CDD" id="cd00174">
    <property type="entry name" value="SH3"/>
    <property type="match status" value="1"/>
</dbReference>
<dbReference type="InterPro" id="IPR027267">
    <property type="entry name" value="AH/BAR_dom_sf"/>
</dbReference>
<keyword evidence="8" id="KW-1185">Reference proteome</keyword>
<dbReference type="Proteomes" id="UP001479436">
    <property type="component" value="Unassembled WGS sequence"/>
</dbReference>
<feature type="compositionally biased region" description="Polar residues" evidence="4">
    <location>
        <begin position="257"/>
        <end position="273"/>
    </location>
</feature>
<dbReference type="PROSITE" id="PS51021">
    <property type="entry name" value="BAR"/>
    <property type="match status" value="1"/>
</dbReference>
<dbReference type="Pfam" id="PF14604">
    <property type="entry name" value="SH3_9"/>
    <property type="match status" value="1"/>
</dbReference>
<dbReference type="EMBL" id="JASJQH010000026">
    <property type="protein sequence ID" value="KAK9768263.1"/>
    <property type="molecule type" value="Genomic_DNA"/>
</dbReference>
<evidence type="ECO:0000259" key="6">
    <source>
        <dbReference type="PROSITE" id="PS51021"/>
    </source>
</evidence>
<dbReference type="Pfam" id="PF03114">
    <property type="entry name" value="BAR"/>
    <property type="match status" value="1"/>
</dbReference>
<organism evidence="7 8">
    <name type="scientific">Basidiobolus ranarum</name>
    <dbReference type="NCBI Taxonomy" id="34480"/>
    <lineage>
        <taxon>Eukaryota</taxon>
        <taxon>Fungi</taxon>
        <taxon>Fungi incertae sedis</taxon>
        <taxon>Zoopagomycota</taxon>
        <taxon>Entomophthoromycotina</taxon>
        <taxon>Basidiobolomycetes</taxon>
        <taxon>Basidiobolales</taxon>
        <taxon>Basidiobolaceae</taxon>
        <taxon>Basidiobolus</taxon>
    </lineage>
</organism>
<dbReference type="Gene3D" id="1.20.1270.60">
    <property type="entry name" value="Arfaptin homology (AH) domain/BAR domain"/>
    <property type="match status" value="1"/>
</dbReference>
<dbReference type="PRINTS" id="PR00452">
    <property type="entry name" value="SH3DOMAIN"/>
</dbReference>
<feature type="domain" description="SH3" evidence="5">
    <location>
        <begin position="357"/>
        <end position="420"/>
    </location>
</feature>
<dbReference type="SUPFAM" id="SSF50044">
    <property type="entry name" value="SH3-domain"/>
    <property type="match status" value="1"/>
</dbReference>
<feature type="region of interest" description="Disordered" evidence="4">
    <location>
        <begin position="332"/>
        <end position="352"/>
    </location>
</feature>
<protein>
    <recommendedName>
        <fullName evidence="9">BAR-domain-containing protein</fullName>
    </recommendedName>
</protein>
<evidence type="ECO:0000259" key="5">
    <source>
        <dbReference type="PROSITE" id="PS50002"/>
    </source>
</evidence>
<evidence type="ECO:0000256" key="3">
    <source>
        <dbReference type="SAM" id="Coils"/>
    </source>
</evidence>
<proteinExistence type="predicted"/>
<dbReference type="Gene3D" id="2.30.30.40">
    <property type="entry name" value="SH3 Domains"/>
    <property type="match status" value="1"/>
</dbReference>
<dbReference type="PANTHER" id="PTHR14167:SF116">
    <property type="entry name" value="CAP, ISOFORM AC"/>
    <property type="match status" value="1"/>
</dbReference>
<keyword evidence="1 2" id="KW-0728">SH3 domain</keyword>
<name>A0ABR2X3C0_9FUNG</name>
<reference evidence="7 8" key="1">
    <citation type="submission" date="2023-04" db="EMBL/GenBank/DDBJ databases">
        <title>Genome of Basidiobolus ranarum AG-B5.</title>
        <authorList>
            <person name="Stajich J.E."/>
            <person name="Carter-House D."/>
            <person name="Gryganskyi A."/>
        </authorList>
    </citation>
    <scope>NUCLEOTIDE SEQUENCE [LARGE SCALE GENOMIC DNA]</scope>
    <source>
        <strain evidence="7 8">AG-B5</strain>
    </source>
</reference>
<evidence type="ECO:0000256" key="2">
    <source>
        <dbReference type="PROSITE-ProRule" id="PRU00192"/>
    </source>
</evidence>